<name>A0A803MEW2_CHEQI</name>
<keyword evidence="2" id="KW-1185">Reference proteome</keyword>
<dbReference type="EnsemblPlants" id="AUR62028005-RA">
    <property type="protein sequence ID" value="AUR62028005-RA:cds"/>
    <property type="gene ID" value="AUR62028005"/>
</dbReference>
<proteinExistence type="predicted"/>
<protein>
    <submittedName>
        <fullName evidence="1">Uncharacterized protein</fullName>
    </submittedName>
</protein>
<evidence type="ECO:0000313" key="2">
    <source>
        <dbReference type="Proteomes" id="UP000596660"/>
    </source>
</evidence>
<dbReference type="Proteomes" id="UP000596660">
    <property type="component" value="Unplaced"/>
</dbReference>
<organism evidence="1 2">
    <name type="scientific">Chenopodium quinoa</name>
    <name type="common">Quinoa</name>
    <dbReference type="NCBI Taxonomy" id="63459"/>
    <lineage>
        <taxon>Eukaryota</taxon>
        <taxon>Viridiplantae</taxon>
        <taxon>Streptophyta</taxon>
        <taxon>Embryophyta</taxon>
        <taxon>Tracheophyta</taxon>
        <taxon>Spermatophyta</taxon>
        <taxon>Magnoliopsida</taxon>
        <taxon>eudicotyledons</taxon>
        <taxon>Gunneridae</taxon>
        <taxon>Pentapetalae</taxon>
        <taxon>Caryophyllales</taxon>
        <taxon>Chenopodiaceae</taxon>
        <taxon>Chenopodioideae</taxon>
        <taxon>Atripliceae</taxon>
        <taxon>Chenopodium</taxon>
    </lineage>
</organism>
<evidence type="ECO:0000313" key="1">
    <source>
        <dbReference type="EnsemblPlants" id="AUR62028005-RA:cds"/>
    </source>
</evidence>
<dbReference type="Gramene" id="AUR62028005-RA">
    <property type="protein sequence ID" value="AUR62028005-RA:cds"/>
    <property type="gene ID" value="AUR62028005"/>
</dbReference>
<reference evidence="1" key="2">
    <citation type="submission" date="2021-03" db="UniProtKB">
        <authorList>
            <consortium name="EnsemblPlants"/>
        </authorList>
    </citation>
    <scope>IDENTIFICATION</scope>
</reference>
<accession>A0A803MEW2</accession>
<dbReference type="AlphaFoldDB" id="A0A803MEW2"/>
<sequence length="103" mass="11985">MQNLLVVVWIETNEEGMKFWNVGQVLSEIEYQDISNIRLAQSEQDDFLQWHGTKNGEFSVRSAYHFEMQRSKSFVGSSHGDVNAQIWKKIWEAKVPPKVKSVL</sequence>
<reference evidence="1" key="1">
    <citation type="journal article" date="2017" name="Nature">
        <title>The genome of Chenopodium quinoa.</title>
        <authorList>
            <person name="Jarvis D.E."/>
            <person name="Ho Y.S."/>
            <person name="Lightfoot D.J."/>
            <person name="Schmoeckel S.M."/>
            <person name="Li B."/>
            <person name="Borm T.J.A."/>
            <person name="Ohyanagi H."/>
            <person name="Mineta K."/>
            <person name="Michell C.T."/>
            <person name="Saber N."/>
            <person name="Kharbatia N.M."/>
            <person name="Rupper R.R."/>
            <person name="Sharp A.R."/>
            <person name="Dally N."/>
            <person name="Boughton B.A."/>
            <person name="Woo Y.H."/>
            <person name="Gao G."/>
            <person name="Schijlen E.G.W.M."/>
            <person name="Guo X."/>
            <person name="Momin A.A."/>
            <person name="Negrao S."/>
            <person name="Al-Babili S."/>
            <person name="Gehring C."/>
            <person name="Roessner U."/>
            <person name="Jung C."/>
            <person name="Murphy K."/>
            <person name="Arold S.T."/>
            <person name="Gojobori T."/>
            <person name="van der Linden C.G."/>
            <person name="van Loo E.N."/>
            <person name="Jellen E.N."/>
            <person name="Maughan P.J."/>
            <person name="Tester M."/>
        </authorList>
    </citation>
    <scope>NUCLEOTIDE SEQUENCE [LARGE SCALE GENOMIC DNA]</scope>
    <source>
        <strain evidence="1">cv. PI 614886</strain>
    </source>
</reference>